<dbReference type="SFLD" id="SFLDF00027">
    <property type="entry name" value="p-type_atpase"/>
    <property type="match status" value="1"/>
</dbReference>
<dbReference type="InterPro" id="IPR001757">
    <property type="entry name" value="P_typ_ATPase"/>
</dbReference>
<accession>A0A2P5BWM1</accession>
<dbReference type="PANTHER" id="PTHR24093:SF520">
    <property type="entry name" value="CALCIUM-TRANSPORTING ATPASE 9, PLASMA MEMBRANE-TYPE"/>
    <property type="match status" value="1"/>
</dbReference>
<dbReference type="Gene3D" id="3.40.50.1000">
    <property type="entry name" value="HAD superfamily/HAD-like"/>
    <property type="match status" value="1"/>
</dbReference>
<comment type="subcellular location">
    <subcellularLocation>
        <location evidence="1 17">Membrane</location>
        <topology evidence="1 17">Multi-pass membrane protein</topology>
    </subcellularLocation>
</comment>
<dbReference type="InterPro" id="IPR018303">
    <property type="entry name" value="ATPase_P-typ_P_site"/>
</dbReference>
<dbReference type="NCBIfam" id="TIGR01517">
    <property type="entry name" value="ATPase-IIB_Ca"/>
    <property type="match status" value="1"/>
</dbReference>
<feature type="domain" description="Cation-transporting P-type ATPase C-terminal" evidence="18">
    <location>
        <begin position="419"/>
        <end position="596"/>
    </location>
</feature>
<reference evidence="20" key="1">
    <citation type="submission" date="2016-06" db="EMBL/GenBank/DDBJ databases">
        <title>Parallel loss of symbiosis genes in relatives of nitrogen-fixing non-legume Parasponia.</title>
        <authorList>
            <person name="Van Velzen R."/>
            <person name="Holmer R."/>
            <person name="Bu F."/>
            <person name="Rutten L."/>
            <person name="Van Zeijl A."/>
            <person name="Liu W."/>
            <person name="Santuari L."/>
            <person name="Cao Q."/>
            <person name="Sharma T."/>
            <person name="Shen D."/>
            <person name="Roswanjaya Y."/>
            <person name="Wardhani T."/>
            <person name="Kalhor M.S."/>
            <person name="Jansen J."/>
            <person name="Van den Hoogen J."/>
            <person name="Gungor B."/>
            <person name="Hartog M."/>
            <person name="Hontelez J."/>
            <person name="Verver J."/>
            <person name="Yang W.-C."/>
            <person name="Schijlen E."/>
            <person name="Repin R."/>
            <person name="Schilthuizen M."/>
            <person name="Schranz E."/>
            <person name="Heidstra R."/>
            <person name="Miyata K."/>
            <person name="Fedorova E."/>
            <person name="Kohlen W."/>
            <person name="Bisseling T."/>
            <person name="Smit S."/>
            <person name="Geurts R."/>
        </authorList>
    </citation>
    <scope>NUCLEOTIDE SEQUENCE [LARGE SCALE GENOMIC DNA]</scope>
    <source>
        <strain evidence="20">cv. WU1-14</strain>
    </source>
</reference>
<keyword evidence="9 17" id="KW-0067">ATP-binding</keyword>
<evidence type="ECO:0000256" key="3">
    <source>
        <dbReference type="ARBA" id="ARBA00022448"/>
    </source>
</evidence>
<dbReference type="STRING" id="3476.A0A2P5BWM1"/>
<protein>
    <recommendedName>
        <fullName evidence="17">Calcium-transporting ATPase</fullName>
        <ecNumber evidence="17">7.2.2.10</ecNumber>
    </recommendedName>
</protein>
<keyword evidence="20" id="KW-1185">Reference proteome</keyword>
<sequence>MRKMMADKALVRRLSACETMGSATTICSDKTGTLTLNQMTVVEAYVGKKNMSPPFDSSQLQPVTSGLLSEGIAQNTTGNVFVPKGGGVTEISGSPTEKAILSWAVELGMKFDYIRSETAVLHVFPFNSEKKRGGVAIKRADSEVHIHWKGAAEIVLSSCTGYLDSNGCVQSIIEDKDFFKKAIDKMAGSSLRCVAIAYRSYELDKVPTEEEHLTQWALPEDDLTLLAIVGIKDPPRLGVREAVKTCTDAGVKVRMVTGDNLQTAKAIALECGILYSTADATHPILIEGKEFRALSEKEREQIAKKIVVMGRSSPNDKLLLVQALRKAGEVVAVTGDGTNDAPALHEADIGLSMGIQGTEVAKESSDIIILDDNFASVVKVVRWGRSVYANIQKFIQFQLTVNVAALVINVVAAVSSGDIPLNAVQLLWVNLIMDTLGALALATEPPTDHLMHRLPVGRREPLITNIMWRNLLVQALYQVGVLLVLNFAGKSILGLNGEIKEHAVDVKNTVIFNAFVLCQIFNEFNARKPDELNVFSGVTKNHLFIAIIGITFVLQIIIIEFLGKFTSTVQLNWAQWFICLGIASVSWPLAIVGKLIPVPKTPLSEYIPRSIRRCRNSRSIVVSHRKHALWILSRVNILDTFPKDLRSDLDRGTGSEIAVKATLYADLFSSPGQTCLYGYFLDSLQAAIL</sequence>
<dbReference type="InterPro" id="IPR023299">
    <property type="entry name" value="ATPase_P-typ_cyto_dom_N"/>
</dbReference>
<evidence type="ECO:0000256" key="5">
    <source>
        <dbReference type="ARBA" id="ARBA00022692"/>
    </source>
</evidence>
<dbReference type="SUPFAM" id="SSF56784">
    <property type="entry name" value="HAD-like"/>
    <property type="match status" value="1"/>
</dbReference>
<keyword evidence="6" id="KW-0479">Metal-binding</keyword>
<dbReference type="FunFam" id="3.40.1110.10:FF:000013">
    <property type="entry name" value="Calcium-transporting ATPase"/>
    <property type="match status" value="1"/>
</dbReference>
<evidence type="ECO:0000256" key="6">
    <source>
        <dbReference type="ARBA" id="ARBA00022723"/>
    </source>
</evidence>
<dbReference type="Gene3D" id="1.20.1110.10">
    <property type="entry name" value="Calcium-transporting ATPase, transmembrane domain"/>
    <property type="match status" value="1"/>
</dbReference>
<name>A0A2P5BWM1_PARAD</name>
<evidence type="ECO:0000256" key="14">
    <source>
        <dbReference type="ARBA" id="ARBA00023065"/>
    </source>
</evidence>
<evidence type="ECO:0000256" key="12">
    <source>
        <dbReference type="ARBA" id="ARBA00022967"/>
    </source>
</evidence>
<dbReference type="InterPro" id="IPR036412">
    <property type="entry name" value="HAD-like_sf"/>
</dbReference>
<dbReference type="OrthoDB" id="3352408at2759"/>
<dbReference type="SFLD" id="SFLDG00002">
    <property type="entry name" value="C1.7:_P-type_atpase_like"/>
    <property type="match status" value="1"/>
</dbReference>
<dbReference type="EMBL" id="JXTB01000210">
    <property type="protein sequence ID" value="PON53202.1"/>
    <property type="molecule type" value="Genomic_DNA"/>
</dbReference>
<evidence type="ECO:0000256" key="10">
    <source>
        <dbReference type="ARBA" id="ARBA00022842"/>
    </source>
</evidence>
<dbReference type="InterPro" id="IPR044492">
    <property type="entry name" value="P_typ_ATPase_HD_dom"/>
</dbReference>
<keyword evidence="7 17" id="KW-0547">Nucleotide-binding</keyword>
<evidence type="ECO:0000256" key="2">
    <source>
        <dbReference type="ARBA" id="ARBA00006124"/>
    </source>
</evidence>
<dbReference type="NCBIfam" id="TIGR01494">
    <property type="entry name" value="ATPase_P-type"/>
    <property type="match status" value="1"/>
</dbReference>
<keyword evidence="11" id="KW-0112">Calmodulin-binding</keyword>
<dbReference type="AlphaFoldDB" id="A0A2P5BWM1"/>
<comment type="caution">
    <text evidence="17">Lacks conserved residue(s) required for the propagation of feature annotation.</text>
</comment>
<comment type="caution">
    <text evidence="19">The sequence shown here is derived from an EMBL/GenBank/DDBJ whole genome shotgun (WGS) entry which is preliminary data.</text>
</comment>
<dbReference type="GO" id="GO:0005886">
    <property type="term" value="C:plasma membrane"/>
    <property type="evidence" value="ECO:0007669"/>
    <property type="project" value="TreeGrafter"/>
</dbReference>
<dbReference type="SUPFAM" id="SSF81665">
    <property type="entry name" value="Calcium ATPase, transmembrane domain M"/>
    <property type="match status" value="1"/>
</dbReference>
<keyword evidence="8 17" id="KW-0106">Calcium</keyword>
<dbReference type="EC" id="7.2.2.10" evidence="17"/>
<dbReference type="Pfam" id="PF13246">
    <property type="entry name" value="Cation_ATPase"/>
    <property type="match status" value="1"/>
</dbReference>
<keyword evidence="10" id="KW-0460">Magnesium</keyword>
<dbReference type="GO" id="GO:0005516">
    <property type="term" value="F:calmodulin binding"/>
    <property type="evidence" value="ECO:0007669"/>
    <property type="project" value="UniProtKB-KW"/>
</dbReference>
<dbReference type="InterPro" id="IPR006068">
    <property type="entry name" value="ATPase_P-typ_cation-transptr_C"/>
</dbReference>
<keyword evidence="12" id="KW-1278">Translocase</keyword>
<dbReference type="PRINTS" id="PR00121">
    <property type="entry name" value="NAKATPASE"/>
</dbReference>
<dbReference type="GO" id="GO:0005524">
    <property type="term" value="F:ATP binding"/>
    <property type="evidence" value="ECO:0007669"/>
    <property type="project" value="UniProtKB-KW"/>
</dbReference>
<organism evidence="19 20">
    <name type="scientific">Parasponia andersonii</name>
    <name type="common">Sponia andersonii</name>
    <dbReference type="NCBI Taxonomy" id="3476"/>
    <lineage>
        <taxon>Eukaryota</taxon>
        <taxon>Viridiplantae</taxon>
        <taxon>Streptophyta</taxon>
        <taxon>Embryophyta</taxon>
        <taxon>Tracheophyta</taxon>
        <taxon>Spermatophyta</taxon>
        <taxon>Magnoliopsida</taxon>
        <taxon>eudicotyledons</taxon>
        <taxon>Gunneridae</taxon>
        <taxon>Pentapetalae</taxon>
        <taxon>rosids</taxon>
        <taxon>fabids</taxon>
        <taxon>Rosales</taxon>
        <taxon>Cannabaceae</taxon>
        <taxon>Parasponia</taxon>
    </lineage>
</organism>
<evidence type="ECO:0000256" key="16">
    <source>
        <dbReference type="ARBA" id="ARBA00048694"/>
    </source>
</evidence>
<dbReference type="PROSITE" id="PS00154">
    <property type="entry name" value="ATPASE_E1_E2"/>
    <property type="match status" value="1"/>
</dbReference>
<dbReference type="Pfam" id="PF00689">
    <property type="entry name" value="Cation_ATPase_C"/>
    <property type="match status" value="1"/>
</dbReference>
<keyword evidence="5 17" id="KW-0812">Transmembrane</keyword>
<evidence type="ECO:0000256" key="15">
    <source>
        <dbReference type="ARBA" id="ARBA00023136"/>
    </source>
</evidence>
<dbReference type="SUPFAM" id="SSF81660">
    <property type="entry name" value="Metal cation-transporting ATPase, ATP-binding domain N"/>
    <property type="match status" value="1"/>
</dbReference>
<dbReference type="PRINTS" id="PR00119">
    <property type="entry name" value="CATATPASE"/>
</dbReference>
<dbReference type="SFLD" id="SFLDS00003">
    <property type="entry name" value="Haloacid_Dehalogenase"/>
    <property type="match status" value="1"/>
</dbReference>
<comment type="similarity">
    <text evidence="2 17">Belongs to the cation transport ATPase (P-type) (TC 3.A.3) family. Type IIB subfamily.</text>
</comment>
<dbReference type="GO" id="GO:0005388">
    <property type="term" value="F:P-type calcium transporter activity"/>
    <property type="evidence" value="ECO:0007669"/>
    <property type="project" value="UniProtKB-EC"/>
</dbReference>
<gene>
    <name evidence="19" type="ORF">PanWU01x14_204330</name>
</gene>
<dbReference type="GO" id="GO:0046872">
    <property type="term" value="F:metal ion binding"/>
    <property type="evidence" value="ECO:0007669"/>
    <property type="project" value="UniProtKB-KW"/>
</dbReference>
<comment type="function">
    <text evidence="17">Catalyzes the hydrolysis of ATP coupled with the transport of calcium.</text>
</comment>
<dbReference type="GO" id="GO:0016887">
    <property type="term" value="F:ATP hydrolysis activity"/>
    <property type="evidence" value="ECO:0007669"/>
    <property type="project" value="InterPro"/>
</dbReference>
<dbReference type="InterPro" id="IPR023214">
    <property type="entry name" value="HAD_sf"/>
</dbReference>
<evidence type="ECO:0000256" key="4">
    <source>
        <dbReference type="ARBA" id="ARBA00022568"/>
    </source>
</evidence>
<keyword evidence="14 17" id="KW-0406">Ion transport</keyword>
<evidence type="ECO:0000256" key="8">
    <source>
        <dbReference type="ARBA" id="ARBA00022837"/>
    </source>
</evidence>
<evidence type="ECO:0000256" key="13">
    <source>
        <dbReference type="ARBA" id="ARBA00022989"/>
    </source>
</evidence>
<evidence type="ECO:0000256" key="9">
    <source>
        <dbReference type="ARBA" id="ARBA00022840"/>
    </source>
</evidence>
<keyword evidence="13 17" id="KW-1133">Transmembrane helix</keyword>
<keyword evidence="4 17" id="KW-0109">Calcium transport</keyword>
<keyword evidence="3 17" id="KW-0813">Transport</keyword>
<feature type="transmembrane region" description="Helical" evidence="17">
    <location>
        <begin position="543"/>
        <end position="562"/>
    </location>
</feature>
<evidence type="ECO:0000313" key="20">
    <source>
        <dbReference type="Proteomes" id="UP000237105"/>
    </source>
</evidence>
<evidence type="ECO:0000256" key="1">
    <source>
        <dbReference type="ARBA" id="ARBA00004141"/>
    </source>
</evidence>
<dbReference type="InterPro" id="IPR023298">
    <property type="entry name" value="ATPase_P-typ_TM_dom_sf"/>
</dbReference>
<feature type="transmembrane region" description="Helical" evidence="17">
    <location>
        <begin position="574"/>
        <end position="596"/>
    </location>
</feature>
<dbReference type="FunFam" id="3.40.50.1000:FF:000011">
    <property type="entry name" value="Calcium-transporting ATPase"/>
    <property type="match status" value="1"/>
</dbReference>
<comment type="catalytic activity">
    <reaction evidence="16 17">
        <text>Ca(2+)(in) + ATP + H2O = Ca(2+)(out) + ADP + phosphate + H(+)</text>
        <dbReference type="Rhea" id="RHEA:18105"/>
        <dbReference type="ChEBI" id="CHEBI:15377"/>
        <dbReference type="ChEBI" id="CHEBI:15378"/>
        <dbReference type="ChEBI" id="CHEBI:29108"/>
        <dbReference type="ChEBI" id="CHEBI:30616"/>
        <dbReference type="ChEBI" id="CHEBI:43474"/>
        <dbReference type="ChEBI" id="CHEBI:456216"/>
        <dbReference type="EC" id="7.2.2.10"/>
    </reaction>
</comment>
<dbReference type="Gene3D" id="3.40.1110.10">
    <property type="entry name" value="Calcium-transporting ATPase, cytoplasmic domain N"/>
    <property type="match status" value="1"/>
</dbReference>
<evidence type="ECO:0000256" key="11">
    <source>
        <dbReference type="ARBA" id="ARBA00022860"/>
    </source>
</evidence>
<keyword evidence="15 17" id="KW-0472">Membrane</keyword>
<dbReference type="PANTHER" id="PTHR24093">
    <property type="entry name" value="CATION TRANSPORTING ATPASE"/>
    <property type="match status" value="1"/>
</dbReference>
<proteinExistence type="inferred from homology"/>
<evidence type="ECO:0000259" key="18">
    <source>
        <dbReference type="Pfam" id="PF00689"/>
    </source>
</evidence>
<evidence type="ECO:0000256" key="7">
    <source>
        <dbReference type="ARBA" id="ARBA00022741"/>
    </source>
</evidence>
<dbReference type="FunFam" id="1.20.1110.10:FF:000039">
    <property type="entry name" value="Calcium-transporting ATPase"/>
    <property type="match status" value="1"/>
</dbReference>
<evidence type="ECO:0000313" key="19">
    <source>
        <dbReference type="EMBL" id="PON53202.1"/>
    </source>
</evidence>
<evidence type="ECO:0000256" key="17">
    <source>
        <dbReference type="RuleBase" id="RU361146"/>
    </source>
</evidence>
<dbReference type="InterPro" id="IPR006408">
    <property type="entry name" value="P-type_ATPase_IIB"/>
</dbReference>
<dbReference type="Proteomes" id="UP000237105">
    <property type="component" value="Unassembled WGS sequence"/>
</dbReference>